<feature type="compositionally biased region" description="Polar residues" evidence="1">
    <location>
        <begin position="876"/>
        <end position="899"/>
    </location>
</feature>
<feature type="non-terminal residue" evidence="3">
    <location>
        <position position="1"/>
    </location>
</feature>
<feature type="region of interest" description="Disordered" evidence="1">
    <location>
        <begin position="846"/>
        <end position="902"/>
    </location>
</feature>
<feature type="compositionally biased region" description="Polar residues" evidence="1">
    <location>
        <begin position="377"/>
        <end position="387"/>
    </location>
</feature>
<evidence type="ECO:0000256" key="1">
    <source>
        <dbReference type="SAM" id="MobiDB-lite"/>
    </source>
</evidence>
<feature type="compositionally biased region" description="Low complexity" evidence="1">
    <location>
        <begin position="688"/>
        <end position="698"/>
    </location>
</feature>
<dbReference type="Proteomes" id="UP001177023">
    <property type="component" value="Unassembled WGS sequence"/>
</dbReference>
<feature type="chain" id="PRO_5041330101" evidence="2">
    <location>
        <begin position="16"/>
        <end position="1058"/>
    </location>
</feature>
<comment type="caution">
    <text evidence="3">The sequence shown here is derived from an EMBL/GenBank/DDBJ whole genome shotgun (WGS) entry which is preliminary data.</text>
</comment>
<keyword evidence="2" id="KW-0732">Signal</keyword>
<feature type="region of interest" description="Disordered" evidence="1">
    <location>
        <begin position="60"/>
        <end position="79"/>
    </location>
</feature>
<dbReference type="EMBL" id="CATQJA010002632">
    <property type="protein sequence ID" value="CAJ0574725.1"/>
    <property type="molecule type" value="Genomic_DNA"/>
</dbReference>
<name>A0AA36G1E8_9BILA</name>
<protein>
    <submittedName>
        <fullName evidence="3">Uncharacterized protein</fullName>
    </submittedName>
</protein>
<feature type="compositionally biased region" description="Basic and acidic residues" evidence="1">
    <location>
        <begin position="851"/>
        <end position="864"/>
    </location>
</feature>
<feature type="region of interest" description="Disordered" evidence="1">
    <location>
        <begin position="233"/>
        <end position="284"/>
    </location>
</feature>
<evidence type="ECO:0000313" key="3">
    <source>
        <dbReference type="EMBL" id="CAJ0574725.1"/>
    </source>
</evidence>
<feature type="region of interest" description="Disordered" evidence="1">
    <location>
        <begin position="417"/>
        <end position="463"/>
    </location>
</feature>
<accession>A0AA36G1E8</accession>
<sequence length="1058" mass="115974">MRLLLILPYLLLLEARELTRPNSSAAALAPATNQNQSFVEKWRDFDDALAKRRRELFKKLKNGTATAEPPGIEPGPPAIQRDSYQHVIEETEAASFVSEDLPTTPSGLAVAETTTSASLDVSIDVDSNDSSKKILISATGATVDASSTELLELNAMKEIEVPTTPGKPVEELEDCSEDSDATEIGFEDAAFSKRAVLKISGEVVTKKPCRLHGGLKAVQPPNDVSIEASIQEVTSSGPGLEAEGSSTEVEEVESSLETDTKNGPTTEVAFDEATSGTNNISEPADELVEFTPTTTNTNSESIPASTIPIESEIAKEFLQRKAMEKDSSTEDPFALIDAVKAGDKEKIKAMTEETTEDPIETVTFEDISEDSGEKLVTESTIDPSSVTEDLGEMGEVTVTTEMPEVPEVAPEVAEVPEVDANTVTAGNSVLPDTVETSATGSYDSVATGRSSSPDGVPSNGAEIPETAPALESEIPEIATTSEIPEIPLDSTVLTEIWEKSGNTIIPMESEATVIPTAPVEETAAPVENRPPAPAASAYGDNDVAAINATPEKSAEAAFNTDGIFDNSVLEGKNWTKPTRGAVIGCPPPRLCAKNCFVMINDQGCQDCQCLWISLSCETDTDCPENAQLCDLGKCVCRPKWEQDMARPGFCKVASPKSYGIPPNPPARFMAQQRALRSGKFHVKFRDQPTTTTASTTAPDTRRKEPTTIPVSMYFFGRNATRSKRGVKWTPKPRQSERLQWPGPCDDNNQCPRDLYCIEGDCWSLPDKPLKPFALREDNNRKQDFSDIASGGLDHFQDMLGDADSSFHGSFPDRPTKTKLTAIQKIDRKPRPEPTEEEIITLLRPASQVRNSENRKSWKLLERSRSDRRRAPPQTTPSPNDVETSKSSSKNPPSFELTDSGNHDNFMENFWKQKLHIEAPNKFQALEQEEAGLPSQADINDQEPGVWYEVRPGEFPRIGPQPRKNANVPKRSERMFYEYTNSNLLNKPIVVMRENGWGTVYDECHRDSDCSPRTKCCAKKWCDRNQECGNAHFCLPDCTMTKTVHPDDGRRPHMDLIYD</sequence>
<proteinExistence type="predicted"/>
<evidence type="ECO:0000256" key="2">
    <source>
        <dbReference type="SAM" id="SignalP"/>
    </source>
</evidence>
<dbReference type="AlphaFoldDB" id="A0AA36G1E8"/>
<evidence type="ECO:0000313" key="4">
    <source>
        <dbReference type="Proteomes" id="UP001177023"/>
    </source>
</evidence>
<feature type="region of interest" description="Disordered" evidence="1">
    <location>
        <begin position="365"/>
        <end position="388"/>
    </location>
</feature>
<feature type="region of interest" description="Disordered" evidence="1">
    <location>
        <begin position="686"/>
        <end position="705"/>
    </location>
</feature>
<reference evidence="3" key="1">
    <citation type="submission" date="2023-06" db="EMBL/GenBank/DDBJ databases">
        <authorList>
            <person name="Delattre M."/>
        </authorList>
    </citation>
    <scope>NUCLEOTIDE SEQUENCE</scope>
    <source>
        <strain evidence="3">AF72</strain>
    </source>
</reference>
<gene>
    <name evidence="3" type="ORF">MSPICULIGERA_LOCUS13053</name>
</gene>
<organism evidence="3 4">
    <name type="scientific">Mesorhabditis spiculigera</name>
    <dbReference type="NCBI Taxonomy" id="96644"/>
    <lineage>
        <taxon>Eukaryota</taxon>
        <taxon>Metazoa</taxon>
        <taxon>Ecdysozoa</taxon>
        <taxon>Nematoda</taxon>
        <taxon>Chromadorea</taxon>
        <taxon>Rhabditida</taxon>
        <taxon>Rhabditina</taxon>
        <taxon>Rhabditomorpha</taxon>
        <taxon>Rhabditoidea</taxon>
        <taxon>Rhabditidae</taxon>
        <taxon>Mesorhabditinae</taxon>
        <taxon>Mesorhabditis</taxon>
    </lineage>
</organism>
<feature type="signal peptide" evidence="2">
    <location>
        <begin position="1"/>
        <end position="15"/>
    </location>
</feature>
<feature type="compositionally biased region" description="Polar residues" evidence="1">
    <location>
        <begin position="434"/>
        <end position="453"/>
    </location>
</feature>
<keyword evidence="4" id="KW-1185">Reference proteome</keyword>